<dbReference type="AlphaFoldDB" id="A0AAD5BAZ1"/>
<protein>
    <submittedName>
        <fullName evidence="2">Uncharacterized protein</fullName>
    </submittedName>
</protein>
<sequence>MSESETHHIVPSNKTFQDLSTATLRSLNIKEIKQVQTVPSMLNYSHKVTIKGFMPEDTDKSGSLEKMIEEGDTHKDEPRKIETKKAKEEEGESQKVGTGDDDTDSDLNRNIGARLVRKKKRIPVIED</sequence>
<feature type="compositionally biased region" description="Basic and acidic residues" evidence="1">
    <location>
        <begin position="57"/>
        <end position="88"/>
    </location>
</feature>
<dbReference type="RefSeq" id="XP_051606968.1">
    <property type="nucleotide sequence ID" value="XM_051754166.1"/>
</dbReference>
<keyword evidence="3" id="KW-1185">Reference proteome</keyword>
<dbReference type="Proteomes" id="UP001204833">
    <property type="component" value="Unassembled WGS sequence"/>
</dbReference>
<feature type="region of interest" description="Disordered" evidence="1">
    <location>
        <begin position="53"/>
        <end position="110"/>
    </location>
</feature>
<name>A0AAD5BAZ1_9ASCO</name>
<evidence type="ECO:0000256" key="1">
    <source>
        <dbReference type="SAM" id="MobiDB-lite"/>
    </source>
</evidence>
<gene>
    <name evidence="2" type="ORF">KGF57_004636</name>
</gene>
<evidence type="ECO:0000313" key="2">
    <source>
        <dbReference type="EMBL" id="KAI5949813.1"/>
    </source>
</evidence>
<accession>A0AAD5BAZ1</accession>
<evidence type="ECO:0000313" key="3">
    <source>
        <dbReference type="Proteomes" id="UP001204833"/>
    </source>
</evidence>
<reference evidence="2 3" key="1">
    <citation type="journal article" date="2022" name="DNA Res.">
        <title>Genome analysis of five recently described species of the CUG-Ser clade uncovers Candida theae as a new hybrid lineage with pathogenic potential in the Candida parapsilosis species complex.</title>
        <authorList>
            <person name="Mixao V."/>
            <person name="Del Olmo V."/>
            <person name="Hegedusova E."/>
            <person name="Saus E."/>
            <person name="Pryszcz L."/>
            <person name="Cillingova A."/>
            <person name="Nosek J."/>
            <person name="Gabaldon T."/>
        </authorList>
    </citation>
    <scope>NUCLEOTIDE SEQUENCE [LARGE SCALE GENOMIC DNA]</scope>
    <source>
        <strain evidence="2 3">CBS 12239</strain>
    </source>
</reference>
<dbReference type="GeneID" id="76152680"/>
<proteinExistence type="predicted"/>
<dbReference type="EMBL" id="JAIHNG010000162">
    <property type="protein sequence ID" value="KAI5949813.1"/>
    <property type="molecule type" value="Genomic_DNA"/>
</dbReference>
<comment type="caution">
    <text evidence="2">The sequence shown here is derived from an EMBL/GenBank/DDBJ whole genome shotgun (WGS) entry which is preliminary data.</text>
</comment>
<organism evidence="2 3">
    <name type="scientific">Candida theae</name>
    <dbReference type="NCBI Taxonomy" id="1198502"/>
    <lineage>
        <taxon>Eukaryota</taxon>
        <taxon>Fungi</taxon>
        <taxon>Dikarya</taxon>
        <taxon>Ascomycota</taxon>
        <taxon>Saccharomycotina</taxon>
        <taxon>Pichiomycetes</taxon>
        <taxon>Debaryomycetaceae</taxon>
        <taxon>Candida/Lodderomyces clade</taxon>
        <taxon>Candida</taxon>
    </lineage>
</organism>